<dbReference type="Gene3D" id="3.20.20.80">
    <property type="entry name" value="Glycosidases"/>
    <property type="match status" value="1"/>
</dbReference>
<dbReference type="Pfam" id="PF00627">
    <property type="entry name" value="UBA"/>
    <property type="match status" value="1"/>
</dbReference>
<dbReference type="Gene3D" id="1.10.8.10">
    <property type="entry name" value="DNA helicase RuvA subunit, C-terminal domain"/>
    <property type="match status" value="1"/>
</dbReference>
<dbReference type="InterPro" id="IPR017853">
    <property type="entry name" value="GH"/>
</dbReference>
<dbReference type="PROSITE" id="PS50030">
    <property type="entry name" value="UBA"/>
    <property type="match status" value="1"/>
</dbReference>
<name>A0A8H4NC61_9PEZI</name>
<accession>A0A8H4NC61</accession>
<comment type="caution">
    <text evidence="2">The sequence shown here is derived from an EMBL/GenBank/DDBJ whole genome shotgun (WGS) entry which is preliminary data.</text>
</comment>
<dbReference type="InterPro" id="IPR009060">
    <property type="entry name" value="UBA-like_sf"/>
</dbReference>
<evidence type="ECO:0000259" key="1">
    <source>
        <dbReference type="PROSITE" id="PS50030"/>
    </source>
</evidence>
<dbReference type="InterPro" id="IPR015940">
    <property type="entry name" value="UBA"/>
</dbReference>
<dbReference type="SUPFAM" id="SSF46934">
    <property type="entry name" value="UBA-like"/>
    <property type="match status" value="1"/>
</dbReference>
<proteinExistence type="predicted"/>
<organism evidence="2 3">
    <name type="scientific">Botryosphaeria dothidea</name>
    <dbReference type="NCBI Taxonomy" id="55169"/>
    <lineage>
        <taxon>Eukaryota</taxon>
        <taxon>Fungi</taxon>
        <taxon>Dikarya</taxon>
        <taxon>Ascomycota</taxon>
        <taxon>Pezizomycotina</taxon>
        <taxon>Dothideomycetes</taxon>
        <taxon>Dothideomycetes incertae sedis</taxon>
        <taxon>Botryosphaeriales</taxon>
        <taxon>Botryosphaeriaceae</taxon>
        <taxon>Botryosphaeria</taxon>
    </lineage>
</organism>
<reference evidence="2" key="1">
    <citation type="submission" date="2020-04" db="EMBL/GenBank/DDBJ databases">
        <title>Genome Assembly and Annotation of Botryosphaeria dothidea sdau 11-99, a Latent Pathogen of Apple Fruit Ring Rot in China.</title>
        <authorList>
            <person name="Yu C."/>
            <person name="Diao Y."/>
            <person name="Lu Q."/>
            <person name="Zhao J."/>
            <person name="Cui S."/>
            <person name="Peng C."/>
            <person name="He B."/>
            <person name="Liu H."/>
        </authorList>
    </citation>
    <scope>NUCLEOTIDE SEQUENCE [LARGE SCALE GENOMIC DNA]</scope>
    <source>
        <strain evidence="2">Sdau11-99</strain>
    </source>
</reference>
<dbReference type="OrthoDB" id="3012298at2759"/>
<dbReference type="EMBL" id="WWBZ02000016">
    <property type="protein sequence ID" value="KAF4309942.1"/>
    <property type="molecule type" value="Genomic_DNA"/>
</dbReference>
<sequence>MPPTPPPQSAQQEQQALLQPSTHPLPRFVLYAQTHHKPGPAPQEPISLLPLITNNTGVTHVIVAAIHLNEGPGNITLNDDPPDSPKFDTLWAEVAWLQGAGVKFERYYLPLRDTIRRHHLDGLDLDVEEAITLPTLLRLLTRLRTDFGPAFITTLAPVATALVPDMRRPPASYIPTDPRTGAPAAPPMTIPHSLPHLSGFSHFALEAGHGALVDWYHVQFYNGWGEARDVRLWEAIVGAGWPPAKVVLGVLTNPGNGGSGYVECARLEDVLRVCRARFPASAGDGVGPGGMRCFGGVMGWEYFNAGARDGESGVGSPWEWAKRVGRVVRLALPPGGDVDAGRGVERTQPGAQMPVLPETQVPWPEEVDKLVELGFGRQRAVAALNATNGNVEMAAGLLFEQ</sequence>
<dbReference type="AlphaFoldDB" id="A0A8H4NC61"/>
<dbReference type="Proteomes" id="UP000572817">
    <property type="component" value="Unassembled WGS sequence"/>
</dbReference>
<evidence type="ECO:0000313" key="2">
    <source>
        <dbReference type="EMBL" id="KAF4309942.1"/>
    </source>
</evidence>
<gene>
    <name evidence="2" type="ORF">GTA08_BOTSDO01898</name>
</gene>
<dbReference type="SUPFAM" id="SSF51445">
    <property type="entry name" value="(Trans)glycosidases"/>
    <property type="match status" value="1"/>
</dbReference>
<feature type="domain" description="UBA" evidence="1">
    <location>
        <begin position="362"/>
        <end position="401"/>
    </location>
</feature>
<protein>
    <submittedName>
        <fullName evidence="2">Class III chitinase protein</fullName>
    </submittedName>
</protein>
<keyword evidence="3" id="KW-1185">Reference proteome</keyword>
<evidence type="ECO:0000313" key="3">
    <source>
        <dbReference type="Proteomes" id="UP000572817"/>
    </source>
</evidence>
<dbReference type="SMART" id="SM00165">
    <property type="entry name" value="UBA"/>
    <property type="match status" value="1"/>
</dbReference>
<dbReference type="CDD" id="cd14309">
    <property type="entry name" value="UBA_scDdi1_like"/>
    <property type="match status" value="1"/>
</dbReference>